<name>A0AC34QPG5_9BILA</name>
<accession>A0AC34QPG5</accession>
<proteinExistence type="predicted"/>
<protein>
    <submittedName>
        <fullName evidence="2">Uncharacterized protein</fullName>
    </submittedName>
</protein>
<organism evidence="1 2">
    <name type="scientific">Panagrolaimus sp. JU765</name>
    <dbReference type="NCBI Taxonomy" id="591449"/>
    <lineage>
        <taxon>Eukaryota</taxon>
        <taxon>Metazoa</taxon>
        <taxon>Ecdysozoa</taxon>
        <taxon>Nematoda</taxon>
        <taxon>Chromadorea</taxon>
        <taxon>Rhabditida</taxon>
        <taxon>Tylenchina</taxon>
        <taxon>Panagrolaimomorpha</taxon>
        <taxon>Panagrolaimoidea</taxon>
        <taxon>Panagrolaimidae</taxon>
        <taxon>Panagrolaimus</taxon>
    </lineage>
</organism>
<dbReference type="Proteomes" id="UP000887576">
    <property type="component" value="Unplaced"/>
</dbReference>
<reference evidence="2" key="1">
    <citation type="submission" date="2022-11" db="UniProtKB">
        <authorList>
            <consortium name="WormBaseParasite"/>
        </authorList>
    </citation>
    <scope>IDENTIFICATION</scope>
</reference>
<evidence type="ECO:0000313" key="1">
    <source>
        <dbReference type="Proteomes" id="UP000887576"/>
    </source>
</evidence>
<evidence type="ECO:0000313" key="2">
    <source>
        <dbReference type="WBParaSite" id="JU765_v2.g18155.t1"/>
    </source>
</evidence>
<sequence>MVQADVDPSQGLQIVFRMTRNSFYSNDNMTTHPGIDVYLMNNSMEATRLATELGKPITLKDKKGVRIAPSPRCRLKLPKEFPHALSNCPVPRRCCGIRFACRLPVHPGLRFTAVSLLRIIHGDERRRLEESELVPVCQQHRLQHRAMVCRWPHNLDADDDALQLVLLIPAKKCQSFTDAFETAGPTESGIGEAIRTRHSQFEAVRRRR</sequence>
<dbReference type="WBParaSite" id="JU765_v2.g18155.t1">
    <property type="protein sequence ID" value="JU765_v2.g18155.t1"/>
    <property type="gene ID" value="JU765_v2.g18155"/>
</dbReference>